<feature type="compositionally biased region" description="Gly residues" evidence="2">
    <location>
        <begin position="367"/>
        <end position="376"/>
    </location>
</feature>
<dbReference type="InterPro" id="IPR000330">
    <property type="entry name" value="SNF2_N"/>
</dbReference>
<dbReference type="Gene3D" id="3.40.50.10810">
    <property type="entry name" value="Tandem AAA-ATPase domain"/>
    <property type="match status" value="2"/>
</dbReference>
<feature type="region of interest" description="Disordered" evidence="2">
    <location>
        <begin position="882"/>
        <end position="916"/>
    </location>
</feature>
<dbReference type="GO" id="GO:0016787">
    <property type="term" value="F:hydrolase activity"/>
    <property type="evidence" value="ECO:0007669"/>
    <property type="project" value="UniProtKB-KW"/>
</dbReference>
<dbReference type="Gene3D" id="1.10.10.60">
    <property type="entry name" value="Homeodomain-like"/>
    <property type="match status" value="1"/>
</dbReference>
<dbReference type="InterPro" id="IPR050496">
    <property type="entry name" value="SNF2_RAD54_helicase_repair"/>
</dbReference>
<dbReference type="STRING" id="554055.A0A2P6VLG1"/>
<keyword evidence="1" id="KW-0378">Hydrolase</keyword>
<reference evidence="4 5" key="1">
    <citation type="journal article" date="2018" name="Plant J.">
        <title>Genome sequences of Chlorella sorokiniana UTEX 1602 and Micractinium conductrix SAG 241.80: implications to maltose excretion by a green alga.</title>
        <authorList>
            <person name="Arriola M.B."/>
            <person name="Velmurugan N."/>
            <person name="Zhang Y."/>
            <person name="Plunkett M.H."/>
            <person name="Hondzo H."/>
            <person name="Barney B.M."/>
        </authorList>
    </citation>
    <scope>NUCLEOTIDE SEQUENCE [LARGE SCALE GENOMIC DNA]</scope>
    <source>
        <strain evidence="4 5">SAG 241.80</strain>
    </source>
</reference>
<dbReference type="SUPFAM" id="SSF52540">
    <property type="entry name" value="P-loop containing nucleoside triphosphate hydrolases"/>
    <property type="match status" value="2"/>
</dbReference>
<feature type="region of interest" description="Disordered" evidence="2">
    <location>
        <begin position="1127"/>
        <end position="1195"/>
    </location>
</feature>
<gene>
    <name evidence="4" type="ORF">C2E20_1959</name>
</gene>
<feature type="region of interest" description="Disordered" evidence="2">
    <location>
        <begin position="1211"/>
        <end position="1244"/>
    </location>
</feature>
<feature type="region of interest" description="Disordered" evidence="2">
    <location>
        <begin position="22"/>
        <end position="105"/>
    </location>
</feature>
<dbReference type="PROSITE" id="PS51194">
    <property type="entry name" value="HELICASE_CTER"/>
    <property type="match status" value="1"/>
</dbReference>
<feature type="compositionally biased region" description="Acidic residues" evidence="2">
    <location>
        <begin position="36"/>
        <end position="45"/>
    </location>
</feature>
<feature type="region of interest" description="Disordered" evidence="2">
    <location>
        <begin position="360"/>
        <end position="400"/>
    </location>
</feature>
<evidence type="ECO:0000259" key="3">
    <source>
        <dbReference type="PROSITE" id="PS51194"/>
    </source>
</evidence>
<feature type="compositionally biased region" description="Basic residues" evidence="2">
    <location>
        <begin position="516"/>
        <end position="531"/>
    </location>
</feature>
<feature type="compositionally biased region" description="Low complexity" evidence="2">
    <location>
        <begin position="80"/>
        <end position="92"/>
    </location>
</feature>
<dbReference type="InterPro" id="IPR014001">
    <property type="entry name" value="Helicase_ATP-bd"/>
</dbReference>
<dbReference type="OrthoDB" id="413460at2759"/>
<dbReference type="InterPro" id="IPR027417">
    <property type="entry name" value="P-loop_NTPase"/>
</dbReference>
<feature type="compositionally biased region" description="Low complexity" evidence="2">
    <location>
        <begin position="377"/>
        <end position="399"/>
    </location>
</feature>
<dbReference type="GO" id="GO:0015616">
    <property type="term" value="F:DNA translocase activity"/>
    <property type="evidence" value="ECO:0007669"/>
    <property type="project" value="TreeGrafter"/>
</dbReference>
<accession>A0A2P6VLG1</accession>
<feature type="region of interest" description="Disordered" evidence="2">
    <location>
        <begin position="475"/>
        <end position="552"/>
    </location>
</feature>
<dbReference type="Proteomes" id="UP000239649">
    <property type="component" value="Unassembled WGS sequence"/>
</dbReference>
<dbReference type="Gene3D" id="1.20.120.850">
    <property type="entry name" value="SWI2/SNF2 ATPases, N-terminal domain"/>
    <property type="match status" value="1"/>
</dbReference>
<dbReference type="Pfam" id="PF00271">
    <property type="entry name" value="Helicase_C"/>
    <property type="match status" value="1"/>
</dbReference>
<feature type="region of interest" description="Disordered" evidence="2">
    <location>
        <begin position="807"/>
        <end position="846"/>
    </location>
</feature>
<comment type="caution">
    <text evidence="4">The sequence shown here is derived from an EMBL/GenBank/DDBJ whole genome shotgun (WGS) entry which is preliminary data.</text>
</comment>
<dbReference type="InterPro" id="IPR038718">
    <property type="entry name" value="SNF2-like_sf"/>
</dbReference>
<feature type="compositionally biased region" description="Pro residues" evidence="2">
    <location>
        <begin position="132"/>
        <end position="146"/>
    </location>
</feature>
<protein>
    <submittedName>
        <fullName evidence="4">DNA excision repair ERCC-6-like</fullName>
    </submittedName>
</protein>
<feature type="compositionally biased region" description="Low complexity" evidence="2">
    <location>
        <begin position="807"/>
        <end position="837"/>
    </location>
</feature>
<feature type="compositionally biased region" description="Polar residues" evidence="2">
    <location>
        <begin position="62"/>
        <end position="74"/>
    </location>
</feature>
<dbReference type="PANTHER" id="PTHR45629:SF7">
    <property type="entry name" value="DNA EXCISION REPAIR PROTEIN ERCC-6-RELATED"/>
    <property type="match status" value="1"/>
</dbReference>
<evidence type="ECO:0000256" key="1">
    <source>
        <dbReference type="ARBA" id="ARBA00022801"/>
    </source>
</evidence>
<dbReference type="InterPro" id="IPR009057">
    <property type="entry name" value="Homeodomain-like_sf"/>
</dbReference>
<dbReference type="CDD" id="cd18793">
    <property type="entry name" value="SF2_C_SNF"/>
    <property type="match status" value="1"/>
</dbReference>
<dbReference type="Pfam" id="PF00176">
    <property type="entry name" value="SNF2-rel_dom"/>
    <property type="match status" value="2"/>
</dbReference>
<dbReference type="GO" id="GO:0005524">
    <property type="term" value="F:ATP binding"/>
    <property type="evidence" value="ECO:0007669"/>
    <property type="project" value="InterPro"/>
</dbReference>
<feature type="domain" description="Helicase C-terminal" evidence="3">
    <location>
        <begin position="583"/>
        <end position="740"/>
    </location>
</feature>
<dbReference type="PANTHER" id="PTHR45629">
    <property type="entry name" value="SNF2/RAD54 FAMILY MEMBER"/>
    <property type="match status" value="1"/>
</dbReference>
<dbReference type="SMART" id="SM00490">
    <property type="entry name" value="HELICc"/>
    <property type="match status" value="1"/>
</dbReference>
<proteinExistence type="predicted"/>
<feature type="compositionally biased region" description="Low complexity" evidence="2">
    <location>
        <begin position="1212"/>
        <end position="1244"/>
    </location>
</feature>
<feature type="compositionally biased region" description="Low complexity" evidence="2">
    <location>
        <begin position="1137"/>
        <end position="1157"/>
    </location>
</feature>
<keyword evidence="5" id="KW-1185">Reference proteome</keyword>
<name>A0A2P6VLG1_9CHLO</name>
<sequence length="1291" mass="135731">MPQPQLDRDARRTLLDALAAKRRAQAGGGGRAQVVDLEDSSEDEASFATARSLVSEDENDENTASTSGQPQSRLQRLRKAGNGAAAGPAAPRQAPPPPPRRAAVVDDDSDDDIAAQLGGLTIKARAGGAATLPPPPPRPQRQPAPAAPADADCLVLGSNNEFRLNATASRMLYPHQVEGVKWLWSLRGLGSGGILADDMGLGKTIQCAAFLSGLIDSRLIKRAIVVAPKTLLAQWRKELGLCGLGRATHEYDGTPNQREAALDAVVRLRGVLLTTYGHKLKNPRMQLRKALDELPNNLLEMWALFNFCAPDLLGDAADFRDRYEKAITNGSDKHATQYERERGAEIAPYMLRREKKEVFKSEDSEQLGGGGAGTAGGASDTGPAAAAAAGGGSTHHPTTMPHKNDLIVWLRLKPMQSKVYQAFLNSDTVKKVFNQTASALAAITVLKKVCDHPALLSDRAANGIVSGLTRARRQAEARAGRGGGSSEDEIEDSSEEEWLTAESDDCSSEGEAERQRKQRRQRKAKPGKKSVAKQQAQQREATPPGEQEAEWSQWASADLENQLLDEVHTTGFESSCKTVFVMALLQNLVAEGHRTLIFSQSRVMLNILESAIREQGWRFCRIDGSVASAAERQARVHQFQTSSSIPIFLLTSQVGGLGLTLTAGDRVIIVDPAWNPSTDNQSVDRAYRIGQRKDVVVYRLISCGTVEEKIYRRQVFKGGLSRTGMEDGEQFRYFAQQDLRDLFRLEASEMQSSRTQKELHAMHAQQRRETAELRQHLEYLASLECFAGVSDHDLLFSKKEREGAPAAAAVTASSLPRASGSRGAAPGSTAAAGSSPRKGVYSKAANQGWSGGSELSDLFARAVTISGGSKAGPSAAAAAAAQPPGAAWGGGGSAAAADDGPSSRRLSGSSKDPGQERVEELEDLLERKRHLLTLSAGLADGGARAIKEQESGGMYERAKVDKGQWKQISRFYVPSRTPTQVASHAQKHFLRQSGAQKRRSRFSAVEEAAAAAVAAGPLAHALAVPAPVHVAPLPLPPAPGAQQSLVVSSSSVPPATGVPGLVGHPAASPFLPPPRPPLARQGAAVGGIAMGVPIGVLPPLPSITTASGTELPILPVMPGRINALAPSPTVLPPPPAAAASSYSGDSSGSGSRGASPALQPTSALPPLPEVPLHSRASSAGLPQPSTRTAAAAAAYTPSGRAQQLFRLLDQCGAPPADGASSGSAPTYHQPHLPPSQQQSSGCVPSATAALDTLALLAEAEAEAQSCESHGAGAAAAAAAAQQRGAPLVSAF</sequence>
<dbReference type="SUPFAM" id="SSF46689">
    <property type="entry name" value="Homeodomain-like"/>
    <property type="match status" value="1"/>
</dbReference>
<evidence type="ECO:0000256" key="2">
    <source>
        <dbReference type="SAM" id="MobiDB-lite"/>
    </source>
</evidence>
<dbReference type="InterPro" id="IPR001650">
    <property type="entry name" value="Helicase_C-like"/>
</dbReference>
<dbReference type="InterPro" id="IPR049730">
    <property type="entry name" value="SNF2/RAD54-like_C"/>
</dbReference>
<organism evidence="4 5">
    <name type="scientific">Micractinium conductrix</name>
    <dbReference type="NCBI Taxonomy" id="554055"/>
    <lineage>
        <taxon>Eukaryota</taxon>
        <taxon>Viridiplantae</taxon>
        <taxon>Chlorophyta</taxon>
        <taxon>core chlorophytes</taxon>
        <taxon>Trebouxiophyceae</taxon>
        <taxon>Chlorellales</taxon>
        <taxon>Chlorellaceae</taxon>
        <taxon>Chlorella clade</taxon>
        <taxon>Micractinium</taxon>
    </lineage>
</organism>
<dbReference type="EMBL" id="LHPF02000003">
    <property type="protein sequence ID" value="PSC74946.1"/>
    <property type="molecule type" value="Genomic_DNA"/>
</dbReference>
<dbReference type="Gene3D" id="3.40.50.300">
    <property type="entry name" value="P-loop containing nucleotide triphosphate hydrolases"/>
    <property type="match status" value="1"/>
</dbReference>
<feature type="region of interest" description="Disordered" evidence="2">
    <location>
        <begin position="126"/>
        <end position="151"/>
    </location>
</feature>
<feature type="compositionally biased region" description="Acidic residues" evidence="2">
    <location>
        <begin position="486"/>
        <end position="510"/>
    </location>
</feature>
<evidence type="ECO:0000313" key="4">
    <source>
        <dbReference type="EMBL" id="PSC74946.1"/>
    </source>
</evidence>
<evidence type="ECO:0000313" key="5">
    <source>
        <dbReference type="Proteomes" id="UP000239649"/>
    </source>
</evidence>
<dbReference type="SMART" id="SM00487">
    <property type="entry name" value="DEXDc"/>
    <property type="match status" value="1"/>
</dbReference>